<dbReference type="Gene3D" id="3.40.50.1820">
    <property type="entry name" value="alpha/beta hydrolase"/>
    <property type="match status" value="1"/>
</dbReference>
<dbReference type="EMBL" id="MAVT02000328">
    <property type="protein sequence ID" value="POS76828.1"/>
    <property type="molecule type" value="Genomic_DNA"/>
</dbReference>
<dbReference type="InParanoid" id="A0A2P5I2U5"/>
<evidence type="ECO:0000259" key="1">
    <source>
        <dbReference type="Pfam" id="PF08386"/>
    </source>
</evidence>
<evidence type="ECO:0000313" key="2">
    <source>
        <dbReference type="EMBL" id="POS76828.1"/>
    </source>
</evidence>
<dbReference type="OrthoDB" id="425534at2759"/>
<proteinExistence type="predicted"/>
<evidence type="ECO:0000313" key="3">
    <source>
        <dbReference type="Proteomes" id="UP000094444"/>
    </source>
</evidence>
<organism evidence="2 3">
    <name type="scientific">Diaporthe helianthi</name>
    <dbReference type="NCBI Taxonomy" id="158607"/>
    <lineage>
        <taxon>Eukaryota</taxon>
        <taxon>Fungi</taxon>
        <taxon>Dikarya</taxon>
        <taxon>Ascomycota</taxon>
        <taxon>Pezizomycotina</taxon>
        <taxon>Sordariomycetes</taxon>
        <taxon>Sordariomycetidae</taxon>
        <taxon>Diaporthales</taxon>
        <taxon>Diaporthaceae</taxon>
        <taxon>Diaporthe</taxon>
    </lineage>
</organism>
<dbReference type="SUPFAM" id="SSF53474">
    <property type="entry name" value="alpha/beta-Hydrolases"/>
    <property type="match status" value="1"/>
</dbReference>
<keyword evidence="3" id="KW-1185">Reference proteome</keyword>
<dbReference type="Pfam" id="PF08386">
    <property type="entry name" value="Abhydrolase_4"/>
    <property type="match status" value="1"/>
</dbReference>
<dbReference type="InterPro" id="IPR029058">
    <property type="entry name" value="AB_hydrolase_fold"/>
</dbReference>
<dbReference type="InterPro" id="IPR013595">
    <property type="entry name" value="Pept_S33_TAP-like_C"/>
</dbReference>
<name>A0A2P5I2U5_DIAHE</name>
<feature type="domain" description="Peptidase S33 tripeptidyl aminopeptidase-like C-terminal" evidence="1">
    <location>
        <begin position="241"/>
        <end position="310"/>
    </location>
</feature>
<accession>A0A2P5I2U5</accession>
<dbReference type="STRING" id="158607.A0A2P5I2U5"/>
<dbReference type="Proteomes" id="UP000094444">
    <property type="component" value="Unassembled WGS sequence"/>
</dbReference>
<reference evidence="2" key="1">
    <citation type="submission" date="2017-09" db="EMBL/GenBank/DDBJ databases">
        <title>Polyketide synthases of a Diaporthe helianthi virulent isolate.</title>
        <authorList>
            <person name="Baroncelli R."/>
        </authorList>
    </citation>
    <scope>NUCLEOTIDE SEQUENCE [LARGE SCALE GENOMIC DNA]</scope>
    <source>
        <strain evidence="2">7/96</strain>
    </source>
</reference>
<dbReference type="AlphaFoldDB" id="A0A2P5I2U5"/>
<protein>
    <recommendedName>
        <fullName evidence="1">Peptidase S33 tripeptidyl aminopeptidase-like C-terminal domain-containing protein</fullName>
    </recommendedName>
</protein>
<sequence length="451" mass="50777">MIWTSRELLTERFTLSKFDALGWDQRGVNASQAAISFYPYDADRDRLSALSSQYREQHSDPETQPRITDATIFHVCSKRHGDLGRFLTTTLFARDLEEIRIGPDSVGRIILDGTQCVRDHRLLGGFGSTALENVTDTFRDGFLGECLNAGPQYYALARQCGGRTVGLKDLEQPIKALVAGLISDPIPGYTEESEHMWSLLWANMTSKSFTSGNSRFSNIFPYRHFSTSWPDVAEAFRSPLNNTLKKPVLLIAETYDPATPPRNRRRLSAEMCRNVRLIAHHGHAHSSRDLSNCRESLAKALILDGTLPDEPETGCYANGTPYLCGIKNSEVSNMGATTMALDPVASCKEHILEAAVRQRQTGLCDMANFDIDGGDVSLQAVHIVETAKRYAAVYGDTEDVLMREAAQKYRSTEHKGREFRFYGAIINQLKYPLSEEIIKHMERKERRRHRH</sequence>
<comment type="caution">
    <text evidence="2">The sequence shown here is derived from an EMBL/GenBank/DDBJ whole genome shotgun (WGS) entry which is preliminary data.</text>
</comment>
<gene>
    <name evidence="2" type="ORF">DHEL01_v204776</name>
</gene>